<evidence type="ECO:0000313" key="4">
    <source>
        <dbReference type="Proteomes" id="UP000636709"/>
    </source>
</evidence>
<dbReference type="OrthoDB" id="423313at2759"/>
<dbReference type="PANTHER" id="PTHR45669">
    <property type="entry name" value="GLUTAREDOXIN DOMAIN-CONTAINING CYSTEINE-RICH PROTEIN CG12206-RELATED"/>
    <property type="match status" value="1"/>
</dbReference>
<evidence type="ECO:0000313" key="3">
    <source>
        <dbReference type="EMBL" id="KAF8682103.1"/>
    </source>
</evidence>
<dbReference type="InterPro" id="IPR002109">
    <property type="entry name" value="Glutaredoxin"/>
</dbReference>
<feature type="compositionally biased region" description="Basic residues" evidence="1">
    <location>
        <begin position="73"/>
        <end position="82"/>
    </location>
</feature>
<feature type="region of interest" description="Disordered" evidence="1">
    <location>
        <begin position="1"/>
        <end position="104"/>
    </location>
</feature>
<accession>A0A835B1P6</accession>
<evidence type="ECO:0000259" key="2">
    <source>
        <dbReference type="Pfam" id="PF00462"/>
    </source>
</evidence>
<dbReference type="EMBL" id="JACEFO010002108">
    <property type="protein sequence ID" value="KAF8682103.1"/>
    <property type="molecule type" value="Genomic_DNA"/>
</dbReference>
<dbReference type="SUPFAM" id="SSF52833">
    <property type="entry name" value="Thioredoxin-like"/>
    <property type="match status" value="1"/>
</dbReference>
<feature type="region of interest" description="Disordered" evidence="1">
    <location>
        <begin position="205"/>
        <end position="232"/>
    </location>
</feature>
<keyword evidence="4" id="KW-1185">Reference proteome</keyword>
<dbReference type="PANTHER" id="PTHR45669:SF16">
    <property type="entry name" value="GLUTAREDOXIN FAMILY PROTEIN"/>
    <property type="match status" value="1"/>
</dbReference>
<evidence type="ECO:0000256" key="1">
    <source>
        <dbReference type="SAM" id="MobiDB-lite"/>
    </source>
</evidence>
<dbReference type="Pfam" id="PF00462">
    <property type="entry name" value="Glutaredoxin"/>
    <property type="match status" value="1"/>
</dbReference>
<protein>
    <recommendedName>
        <fullName evidence="2">Glutaredoxin domain-containing protein</fullName>
    </recommendedName>
</protein>
<sequence length="289" mass="30433">MKQSGARAARRRAARADGDDDKENASPGTPRKAKEDEAQHSDHNDESAAALSALPPAGPRLGDALRSGPARRLPLRRRRLRAGPRGVQAPSAPSMTTTTGDGVPGGGEGPCVAGPPGGVRGGGARRAASGRWCSTPRRSAGVRKTFEDCARVRRLLEGLRVAFLERDVSMHAPYREELRVLLLARRSCIPRRLPRAAAAVRVRAVPRRRRRGGGSERARTAPTRAPACDAARRREVPAPSAAALGLWCAAGVAAVIGSMTPAATPSMLLAACRARRANENGLVPCPLCS</sequence>
<dbReference type="Proteomes" id="UP000636709">
    <property type="component" value="Unassembled WGS sequence"/>
</dbReference>
<dbReference type="AlphaFoldDB" id="A0A835B1P6"/>
<feature type="compositionally biased region" description="Basic and acidic residues" evidence="1">
    <location>
        <begin position="32"/>
        <end position="46"/>
    </location>
</feature>
<dbReference type="InterPro" id="IPR036249">
    <property type="entry name" value="Thioredoxin-like_sf"/>
</dbReference>
<proteinExistence type="predicted"/>
<feature type="domain" description="Glutaredoxin" evidence="2">
    <location>
        <begin position="144"/>
        <end position="182"/>
    </location>
</feature>
<name>A0A835B1P6_9POAL</name>
<reference evidence="3" key="1">
    <citation type="submission" date="2020-07" db="EMBL/GenBank/DDBJ databases">
        <title>Genome sequence and genetic diversity analysis of an under-domesticated orphan crop, white fonio (Digitaria exilis).</title>
        <authorList>
            <person name="Bennetzen J.L."/>
            <person name="Chen S."/>
            <person name="Ma X."/>
            <person name="Wang X."/>
            <person name="Yssel A.E.J."/>
            <person name="Chaluvadi S.R."/>
            <person name="Johnson M."/>
            <person name="Gangashetty P."/>
            <person name="Hamidou F."/>
            <person name="Sanogo M.D."/>
            <person name="Zwaenepoel A."/>
            <person name="Wallace J."/>
            <person name="Van De Peer Y."/>
            <person name="Van Deynze A."/>
        </authorList>
    </citation>
    <scope>NUCLEOTIDE SEQUENCE</scope>
    <source>
        <tissue evidence="3">Leaves</tissue>
    </source>
</reference>
<organism evidence="3 4">
    <name type="scientific">Digitaria exilis</name>
    <dbReference type="NCBI Taxonomy" id="1010633"/>
    <lineage>
        <taxon>Eukaryota</taxon>
        <taxon>Viridiplantae</taxon>
        <taxon>Streptophyta</taxon>
        <taxon>Embryophyta</taxon>
        <taxon>Tracheophyta</taxon>
        <taxon>Spermatophyta</taxon>
        <taxon>Magnoliopsida</taxon>
        <taxon>Liliopsida</taxon>
        <taxon>Poales</taxon>
        <taxon>Poaceae</taxon>
        <taxon>PACMAD clade</taxon>
        <taxon>Panicoideae</taxon>
        <taxon>Panicodae</taxon>
        <taxon>Paniceae</taxon>
        <taxon>Anthephorinae</taxon>
        <taxon>Digitaria</taxon>
    </lineage>
</organism>
<comment type="caution">
    <text evidence="3">The sequence shown here is derived from an EMBL/GenBank/DDBJ whole genome shotgun (WGS) entry which is preliminary data.</text>
</comment>
<gene>
    <name evidence="3" type="ORF">HU200_045083</name>
</gene>
<feature type="compositionally biased region" description="Low complexity" evidence="1">
    <location>
        <begin position="220"/>
        <end position="229"/>
    </location>
</feature>